<sequence>MALAAKGITAATPDGYELMDKEEMLGQQPVHPERALQAQPGR</sequence>
<name>A0A485AJC1_KLUCR</name>
<evidence type="ECO:0000313" key="2">
    <source>
        <dbReference type="Proteomes" id="UP000401081"/>
    </source>
</evidence>
<keyword evidence="2" id="KW-1185">Reference proteome</keyword>
<dbReference type="AlphaFoldDB" id="A0A485AJC1"/>
<reference evidence="1 2" key="1">
    <citation type="submission" date="2019-03" db="EMBL/GenBank/DDBJ databases">
        <authorList>
            <consortium name="Pathogen Informatics"/>
        </authorList>
    </citation>
    <scope>NUCLEOTIDE SEQUENCE [LARGE SCALE GENOMIC DNA]</scope>
    <source>
        <strain evidence="1 2">NCTC12993</strain>
    </source>
</reference>
<gene>
    <name evidence="1" type="ORF">NCTC12993_01777</name>
</gene>
<evidence type="ECO:0000313" key="1">
    <source>
        <dbReference type="EMBL" id="VFS61124.1"/>
    </source>
</evidence>
<keyword evidence="1" id="KW-0969">Cilium</keyword>
<dbReference type="EMBL" id="CAADJD010000015">
    <property type="protein sequence ID" value="VFS61124.1"/>
    <property type="molecule type" value="Genomic_DNA"/>
</dbReference>
<proteinExistence type="predicted"/>
<keyword evidence="1" id="KW-0966">Cell projection</keyword>
<protein>
    <submittedName>
        <fullName evidence="1">Flagellar MS-ring protein</fullName>
    </submittedName>
</protein>
<accession>A0A485AJC1</accession>
<dbReference type="Proteomes" id="UP000401081">
    <property type="component" value="Unassembled WGS sequence"/>
</dbReference>
<organism evidence="1 2">
    <name type="scientific">Kluyvera cryocrescens</name>
    <name type="common">Kluyvera citrophila</name>
    <dbReference type="NCBI Taxonomy" id="580"/>
    <lineage>
        <taxon>Bacteria</taxon>
        <taxon>Pseudomonadati</taxon>
        <taxon>Pseudomonadota</taxon>
        <taxon>Gammaproteobacteria</taxon>
        <taxon>Enterobacterales</taxon>
        <taxon>Enterobacteriaceae</taxon>
        <taxon>Kluyvera</taxon>
    </lineage>
</organism>
<keyword evidence="1" id="KW-0282">Flagellum</keyword>